<dbReference type="SMART" id="SM00028">
    <property type="entry name" value="TPR"/>
    <property type="match status" value="4"/>
</dbReference>
<accession>A0A3S3UFN6</accession>
<dbReference type="InterPro" id="IPR011990">
    <property type="entry name" value="TPR-like_helical_dom_sf"/>
</dbReference>
<dbReference type="SUPFAM" id="SSF48452">
    <property type="entry name" value="TPR-like"/>
    <property type="match status" value="1"/>
</dbReference>
<gene>
    <name evidence="4" type="ORF">EP867_11440</name>
</gene>
<evidence type="ECO:0000313" key="4">
    <source>
        <dbReference type="EMBL" id="RWY40613.1"/>
    </source>
</evidence>
<feature type="repeat" description="TPR" evidence="3">
    <location>
        <begin position="66"/>
        <end position="99"/>
    </location>
</feature>
<evidence type="ECO:0000313" key="5">
    <source>
        <dbReference type="Proteomes" id="UP000287168"/>
    </source>
</evidence>
<dbReference type="InterPro" id="IPR051685">
    <property type="entry name" value="Ycf3/AcsC/BcsC/TPR_MFPF"/>
</dbReference>
<dbReference type="AlphaFoldDB" id="A0A3S3UFN6"/>
<dbReference type="Pfam" id="PF14559">
    <property type="entry name" value="TPR_19"/>
    <property type="match status" value="1"/>
</dbReference>
<keyword evidence="1" id="KW-0677">Repeat</keyword>
<evidence type="ECO:0000256" key="3">
    <source>
        <dbReference type="PROSITE-ProRule" id="PRU00339"/>
    </source>
</evidence>
<dbReference type="EMBL" id="SBLC01000014">
    <property type="protein sequence ID" value="RWY40613.1"/>
    <property type="molecule type" value="Genomic_DNA"/>
</dbReference>
<keyword evidence="5" id="KW-1185">Reference proteome</keyword>
<reference evidence="4 5" key="1">
    <citation type="journal article" date="2015" name="Int. J. Syst. Evol. Microbiol.">
        <title>Gemmobacter intermedius sp. nov., isolated from a white stork (Ciconia ciconia).</title>
        <authorList>
            <person name="Kampfer P."/>
            <person name="Jerzak L."/>
            <person name="Wilharm G."/>
            <person name="Golke J."/>
            <person name="Busse H.J."/>
            <person name="Glaeser S.P."/>
        </authorList>
    </citation>
    <scope>NUCLEOTIDE SEQUENCE [LARGE SCALE GENOMIC DNA]</scope>
    <source>
        <strain evidence="4 5">119/4</strain>
    </source>
</reference>
<dbReference type="PANTHER" id="PTHR44943">
    <property type="entry name" value="CELLULOSE SYNTHASE OPERON PROTEIN C"/>
    <property type="match status" value="1"/>
</dbReference>
<dbReference type="PANTHER" id="PTHR44943:SF8">
    <property type="entry name" value="TPR REPEAT-CONTAINING PROTEIN MJ0263"/>
    <property type="match status" value="1"/>
</dbReference>
<dbReference type="Proteomes" id="UP000287168">
    <property type="component" value="Unassembled WGS sequence"/>
</dbReference>
<proteinExistence type="predicted"/>
<dbReference type="Gene3D" id="1.25.40.10">
    <property type="entry name" value="Tetratricopeptide repeat domain"/>
    <property type="match status" value="1"/>
</dbReference>
<name>A0A3S3UFN6_9RHOB</name>
<comment type="caution">
    <text evidence="4">The sequence shown here is derived from an EMBL/GenBank/DDBJ whole genome shotgun (WGS) entry which is preliminary data.</text>
</comment>
<evidence type="ECO:0000256" key="1">
    <source>
        <dbReference type="ARBA" id="ARBA00022737"/>
    </source>
</evidence>
<dbReference type="Pfam" id="PF13432">
    <property type="entry name" value="TPR_16"/>
    <property type="match status" value="1"/>
</dbReference>
<dbReference type="PROSITE" id="PS50005">
    <property type="entry name" value="TPR"/>
    <property type="match status" value="1"/>
</dbReference>
<organism evidence="4 5">
    <name type="scientific">Falsigemmobacter intermedius</name>
    <dbReference type="NCBI Taxonomy" id="1553448"/>
    <lineage>
        <taxon>Bacteria</taxon>
        <taxon>Pseudomonadati</taxon>
        <taxon>Pseudomonadota</taxon>
        <taxon>Alphaproteobacteria</taxon>
        <taxon>Rhodobacterales</taxon>
        <taxon>Paracoccaceae</taxon>
        <taxon>Falsigemmobacter</taxon>
    </lineage>
</organism>
<dbReference type="InterPro" id="IPR019734">
    <property type="entry name" value="TPR_rpt"/>
</dbReference>
<evidence type="ECO:0000256" key="2">
    <source>
        <dbReference type="ARBA" id="ARBA00022803"/>
    </source>
</evidence>
<keyword evidence="2 3" id="KW-0802">TPR repeat</keyword>
<dbReference type="OrthoDB" id="7817412at2"/>
<protein>
    <submittedName>
        <fullName evidence="4">Tetratricopeptide repeat protein</fullName>
    </submittedName>
</protein>
<sequence length="260" mass="27663">MFSPTPAATVLSVSLFVLSGCALSGSEEAERLSETAQVAQASFAVGDYPEAAQLYEKVSQTEPGSVSALIGLGRSYAAMGQIARAQSALDRARQLSPRNPQVLNELGRLALGQGNAAQALDFYEASLGYDRKNLAALTGKAVTLDYLSRHKEARAVYETGLAIYPTNFVLLSNHALSRVLSGDGAGGIALMEELRRDPVQGSQVVPNLAIAQVLEGRSAEARKVLKGQMSEAQIAALLRRAEEARRIRAEGQPIGHLVFQ</sequence>